<comment type="function">
    <text evidence="1">Sequence-specific transcription factor which is part of a developmental regulatory system that provides cells with specific positional identities on the anterior-posterior axis.</text>
</comment>
<proteinExistence type="inferred from homology"/>
<reference evidence="15 16" key="1">
    <citation type="journal article" date="2019" name="Genome Biol. Evol.">
        <title>Whole-Genome Sequencing of the Giant Devil Catfish, Bagarius yarrelli.</title>
        <authorList>
            <person name="Jiang W."/>
            <person name="Lv Y."/>
            <person name="Cheng L."/>
            <person name="Yang K."/>
            <person name="Chao B."/>
            <person name="Wang X."/>
            <person name="Li Y."/>
            <person name="Pan X."/>
            <person name="You X."/>
            <person name="Zhang Y."/>
            <person name="Yang J."/>
            <person name="Li J."/>
            <person name="Zhang X."/>
            <person name="Liu S."/>
            <person name="Sun C."/>
            <person name="Yang J."/>
            <person name="Shi Q."/>
        </authorList>
    </citation>
    <scope>NUCLEOTIDE SEQUENCE [LARGE SCALE GENOMIC DNA]</scope>
    <source>
        <strain evidence="15">JWS20170419001</strain>
        <tissue evidence="15">Muscle</tissue>
    </source>
</reference>
<feature type="DNA-binding region" description="Homeobox" evidence="10">
    <location>
        <begin position="234"/>
        <end position="293"/>
    </location>
</feature>
<evidence type="ECO:0000256" key="11">
    <source>
        <dbReference type="RuleBase" id="RU000682"/>
    </source>
</evidence>
<evidence type="ECO:0000256" key="7">
    <source>
        <dbReference type="ARBA" id="ARBA00023155"/>
    </source>
</evidence>
<feature type="region of interest" description="Disordered" evidence="13">
    <location>
        <begin position="103"/>
        <end position="183"/>
    </location>
</feature>
<dbReference type="GO" id="GO:0005634">
    <property type="term" value="C:nucleus"/>
    <property type="evidence" value="ECO:0007669"/>
    <property type="project" value="UniProtKB-SubCell"/>
</dbReference>
<feature type="domain" description="Homeobox" evidence="14">
    <location>
        <begin position="232"/>
        <end position="292"/>
    </location>
</feature>
<dbReference type="PROSITE" id="PS00032">
    <property type="entry name" value="ANTENNAPEDIA"/>
    <property type="match status" value="1"/>
</dbReference>
<evidence type="ECO:0000256" key="5">
    <source>
        <dbReference type="ARBA" id="ARBA00023015"/>
    </source>
</evidence>
<dbReference type="InterPro" id="IPR050296">
    <property type="entry name" value="Antp_homeobox"/>
</dbReference>
<dbReference type="EMBL" id="VCAZ01000002">
    <property type="protein sequence ID" value="TSK14704.1"/>
    <property type="molecule type" value="Genomic_DNA"/>
</dbReference>
<evidence type="ECO:0000259" key="14">
    <source>
        <dbReference type="PROSITE" id="PS50071"/>
    </source>
</evidence>
<dbReference type="Proteomes" id="UP000319801">
    <property type="component" value="Unassembled WGS sequence"/>
</dbReference>
<evidence type="ECO:0000256" key="2">
    <source>
        <dbReference type="ARBA" id="ARBA00004123"/>
    </source>
</evidence>
<keyword evidence="4" id="KW-0217">Developmental protein</keyword>
<evidence type="ECO:0000256" key="10">
    <source>
        <dbReference type="PROSITE-ProRule" id="PRU00108"/>
    </source>
</evidence>
<protein>
    <submittedName>
        <fullName evidence="15">Homeobox protein Hox-B5b</fullName>
    </submittedName>
</protein>
<accession>A0A556TIY8</accession>
<dbReference type="InterPro" id="IPR017995">
    <property type="entry name" value="Homeobox_antennapedia"/>
</dbReference>
<dbReference type="GO" id="GO:0000981">
    <property type="term" value="F:DNA-binding transcription factor activity, RNA polymerase II-specific"/>
    <property type="evidence" value="ECO:0007669"/>
    <property type="project" value="InterPro"/>
</dbReference>
<evidence type="ECO:0000256" key="8">
    <source>
        <dbReference type="ARBA" id="ARBA00023163"/>
    </source>
</evidence>
<keyword evidence="8" id="KW-0804">Transcription</keyword>
<dbReference type="AlphaFoldDB" id="A0A556TIY8"/>
<feature type="region of interest" description="Disordered" evidence="13">
    <location>
        <begin position="292"/>
        <end position="316"/>
    </location>
</feature>
<keyword evidence="7 10" id="KW-0371">Homeobox</keyword>
<dbReference type="InterPro" id="IPR020479">
    <property type="entry name" value="HD_metazoa"/>
</dbReference>
<dbReference type="SUPFAM" id="SSF46689">
    <property type="entry name" value="Homeodomain-like"/>
    <property type="match status" value="2"/>
</dbReference>
<evidence type="ECO:0000256" key="1">
    <source>
        <dbReference type="ARBA" id="ARBA00003263"/>
    </source>
</evidence>
<keyword evidence="9 10" id="KW-0539">Nucleus</keyword>
<feature type="compositionally biased region" description="Polar residues" evidence="13">
    <location>
        <begin position="103"/>
        <end position="118"/>
    </location>
</feature>
<evidence type="ECO:0000256" key="6">
    <source>
        <dbReference type="ARBA" id="ARBA00023125"/>
    </source>
</evidence>
<evidence type="ECO:0000256" key="4">
    <source>
        <dbReference type="ARBA" id="ARBA00022473"/>
    </source>
</evidence>
<dbReference type="InterPro" id="IPR001356">
    <property type="entry name" value="HD"/>
</dbReference>
<evidence type="ECO:0000256" key="3">
    <source>
        <dbReference type="ARBA" id="ARBA00009107"/>
    </source>
</evidence>
<dbReference type="PROSITE" id="PS00027">
    <property type="entry name" value="HOMEOBOX_1"/>
    <property type="match status" value="1"/>
</dbReference>
<dbReference type="GO" id="GO:0009952">
    <property type="term" value="P:anterior/posterior pattern specification"/>
    <property type="evidence" value="ECO:0007669"/>
    <property type="project" value="TreeGrafter"/>
</dbReference>
<dbReference type="InterPro" id="IPR017970">
    <property type="entry name" value="Homeobox_CS"/>
</dbReference>
<evidence type="ECO:0000256" key="13">
    <source>
        <dbReference type="SAM" id="MobiDB-lite"/>
    </source>
</evidence>
<dbReference type="PRINTS" id="PR00024">
    <property type="entry name" value="HOMEOBOX"/>
</dbReference>
<evidence type="ECO:0000313" key="16">
    <source>
        <dbReference type="Proteomes" id="UP000319801"/>
    </source>
</evidence>
<comment type="caution">
    <text evidence="15">The sequence shown here is derived from an EMBL/GenBank/DDBJ whole genome shotgun (WGS) entry which is preliminary data.</text>
</comment>
<gene>
    <name evidence="15" type="ORF">Baya_0687</name>
</gene>
<evidence type="ECO:0000313" key="15">
    <source>
        <dbReference type="EMBL" id="TSK14704.1"/>
    </source>
</evidence>
<dbReference type="PANTHER" id="PTHR45659">
    <property type="entry name" value="HOMEOBOX PROTEIN HOX"/>
    <property type="match status" value="1"/>
</dbReference>
<dbReference type="PRINTS" id="PR00025">
    <property type="entry name" value="ANTENNAPEDIA"/>
</dbReference>
<dbReference type="GO" id="GO:0000978">
    <property type="term" value="F:RNA polymerase II cis-regulatory region sequence-specific DNA binding"/>
    <property type="evidence" value="ECO:0007669"/>
    <property type="project" value="TreeGrafter"/>
</dbReference>
<dbReference type="Pfam" id="PF00046">
    <property type="entry name" value="Homeodomain"/>
    <property type="match status" value="1"/>
</dbReference>
<sequence>MSSYFLNSFSGRYPNGSDYQLLNYGTNGAMNGSYRDSTGMHSGSFGYTYNGIDLSVNRTSNNAHFGTVGDNSRAFQNPTTDNRYRQTSCSLASPDALSCTNSESLNLKGTSGSSDQTPTGGNSALTTNSSNLSNNSTHFAETDEANISSEPEEGAQANHATPRTQKQEPAAPSTTTPVDGQTPQIFPWMRKLHISHDMTGPDGKRARTAYTRYQTLELEKEFHFNSCSDVSGGCKRARTSYTSNQLLELEKEFHFNHYLGKSRRLEMANLLKLSERQIKIWFQNRRMKHKKDTEWKVTGPPSALNARPSSSRKMDISAPLESPTGIYTNSLSVNNARNNSCCISQGFRNPEDWSDAQKRRPTSNHRSRMLKDETGCTFSSQGYFENANCGDFLALFKPQMRRLSHLMSDHLAGQQKECGNNIAWSLPQ</sequence>
<evidence type="ECO:0000256" key="12">
    <source>
        <dbReference type="RuleBase" id="RU004442"/>
    </source>
</evidence>
<dbReference type="PANTHER" id="PTHR45659:SF10">
    <property type="entry name" value="HOMEOBOX PROTEIN HOX-A5"/>
    <property type="match status" value="1"/>
</dbReference>
<dbReference type="OrthoDB" id="6159439at2759"/>
<dbReference type="InterPro" id="IPR009057">
    <property type="entry name" value="Homeodomain-like_sf"/>
</dbReference>
<evidence type="ECO:0000256" key="9">
    <source>
        <dbReference type="ARBA" id="ARBA00023242"/>
    </source>
</evidence>
<feature type="region of interest" description="Disordered" evidence="13">
    <location>
        <begin position="66"/>
        <end position="88"/>
    </location>
</feature>
<keyword evidence="16" id="KW-1185">Reference proteome</keyword>
<name>A0A556TIY8_BAGYA</name>
<organism evidence="15 16">
    <name type="scientific">Bagarius yarrelli</name>
    <name type="common">Goonch</name>
    <name type="synonym">Bagrus yarrelli</name>
    <dbReference type="NCBI Taxonomy" id="175774"/>
    <lineage>
        <taxon>Eukaryota</taxon>
        <taxon>Metazoa</taxon>
        <taxon>Chordata</taxon>
        <taxon>Craniata</taxon>
        <taxon>Vertebrata</taxon>
        <taxon>Euteleostomi</taxon>
        <taxon>Actinopterygii</taxon>
        <taxon>Neopterygii</taxon>
        <taxon>Teleostei</taxon>
        <taxon>Ostariophysi</taxon>
        <taxon>Siluriformes</taxon>
        <taxon>Sisoridae</taxon>
        <taxon>Sisorinae</taxon>
        <taxon>Bagarius</taxon>
    </lineage>
</organism>
<dbReference type="PROSITE" id="PS50071">
    <property type="entry name" value="HOMEOBOX_2"/>
    <property type="match status" value="1"/>
</dbReference>
<keyword evidence="5" id="KW-0805">Transcription regulation</keyword>
<dbReference type="SMART" id="SM00389">
    <property type="entry name" value="HOX"/>
    <property type="match status" value="1"/>
</dbReference>
<dbReference type="Gene3D" id="1.10.10.60">
    <property type="entry name" value="Homeodomain-like"/>
    <property type="match status" value="2"/>
</dbReference>
<dbReference type="InterPro" id="IPR001827">
    <property type="entry name" value="Homeobox_Antennapedia_CS"/>
</dbReference>
<feature type="compositionally biased region" description="Low complexity" evidence="13">
    <location>
        <begin position="119"/>
        <end position="137"/>
    </location>
</feature>
<dbReference type="CDD" id="cd00086">
    <property type="entry name" value="homeodomain"/>
    <property type="match status" value="1"/>
</dbReference>
<comment type="subcellular location">
    <subcellularLocation>
        <location evidence="2 10 11">Nucleus</location>
    </subcellularLocation>
</comment>
<feature type="compositionally biased region" description="Polar residues" evidence="13">
    <location>
        <begin position="172"/>
        <end position="183"/>
    </location>
</feature>
<keyword evidence="6 10" id="KW-0238">DNA-binding</keyword>
<comment type="similarity">
    <text evidence="3 12">Belongs to the Antp homeobox family.</text>
</comment>